<accession>A0A1G7MEG8</accession>
<dbReference type="SMART" id="SM00882">
    <property type="entry name" value="CoA_trans"/>
    <property type="match status" value="1"/>
</dbReference>
<dbReference type="SUPFAM" id="SSF100950">
    <property type="entry name" value="NagB/RpiA/CoA transferase-like"/>
    <property type="match status" value="1"/>
</dbReference>
<gene>
    <name evidence="3" type="ORF">SAMN04488117_105199</name>
</gene>
<protein>
    <submittedName>
        <fullName evidence="3">Acetate CoA/acetoacetate CoA-transferase alpha subunit</fullName>
    </submittedName>
</protein>
<evidence type="ECO:0000256" key="2">
    <source>
        <dbReference type="ARBA" id="ARBA00022679"/>
    </source>
</evidence>
<dbReference type="Pfam" id="PF01144">
    <property type="entry name" value="CoA_trans"/>
    <property type="match status" value="1"/>
</dbReference>
<name>A0A1G7MEG8_9RHOB</name>
<reference evidence="3 4" key="1">
    <citation type="submission" date="2016-10" db="EMBL/GenBank/DDBJ databases">
        <authorList>
            <person name="de Groot N.N."/>
        </authorList>
    </citation>
    <scope>NUCLEOTIDE SEQUENCE [LARGE SCALE GENOMIC DNA]</scope>
    <source>
        <strain evidence="3 4">DSM 27375</strain>
    </source>
</reference>
<dbReference type="AlphaFoldDB" id="A0A1G7MEG8"/>
<evidence type="ECO:0000313" key="3">
    <source>
        <dbReference type="EMBL" id="SDF60066.1"/>
    </source>
</evidence>
<keyword evidence="2 3" id="KW-0808">Transferase</keyword>
<dbReference type="NCBIfam" id="TIGR02429">
    <property type="entry name" value="pcaI_scoA_fam"/>
    <property type="match status" value="1"/>
</dbReference>
<dbReference type="InterPro" id="IPR037171">
    <property type="entry name" value="NagB/RpiA_transferase-like"/>
</dbReference>
<organism evidence="3 4">
    <name type="scientific">Celeribacter baekdonensis</name>
    <dbReference type="NCBI Taxonomy" id="875171"/>
    <lineage>
        <taxon>Bacteria</taxon>
        <taxon>Pseudomonadati</taxon>
        <taxon>Pseudomonadota</taxon>
        <taxon>Alphaproteobacteria</taxon>
        <taxon>Rhodobacterales</taxon>
        <taxon>Roseobacteraceae</taxon>
        <taxon>Celeribacter</taxon>
    </lineage>
</organism>
<proteinExistence type="inferred from homology"/>
<sequence length="230" mass="24188">MSLPDKTTTIEAAVARIPDGATIMVGGFGVPGTPFTLIRELVRQGQKDLTLIKNDANETGMGIDLLIANGQVKTLISTHIGLNANAISALNSGRIRVEFCAQGILAERIRAGGAGLAAIVTDIGLGTELAEGKQVVEMNGKRLLVENALRADVALIHADRADPFGNLTYAATARNFNPLMAMAAKMVIAEVETLGPLGSLSPEAVETPGAFVDHVAELFEISEDYGIVRR</sequence>
<evidence type="ECO:0000256" key="1">
    <source>
        <dbReference type="ARBA" id="ARBA00005612"/>
    </source>
</evidence>
<comment type="similarity">
    <text evidence="1">Belongs to the 3-oxoacid CoA-transferase subunit A family.</text>
</comment>
<dbReference type="GO" id="GO:0008410">
    <property type="term" value="F:CoA-transferase activity"/>
    <property type="evidence" value="ECO:0007669"/>
    <property type="project" value="InterPro"/>
</dbReference>
<dbReference type="PROSITE" id="PS01273">
    <property type="entry name" value="COA_TRANSF_1"/>
    <property type="match status" value="1"/>
</dbReference>
<evidence type="ECO:0000313" key="4">
    <source>
        <dbReference type="Proteomes" id="UP000182284"/>
    </source>
</evidence>
<dbReference type="PANTHER" id="PTHR13707">
    <property type="entry name" value="KETOACID-COENZYME A TRANSFERASE"/>
    <property type="match status" value="1"/>
</dbReference>
<dbReference type="OrthoDB" id="9777193at2"/>
<dbReference type="InterPro" id="IPR004165">
    <property type="entry name" value="CoA_trans_fam_I"/>
</dbReference>
<dbReference type="InterPro" id="IPR004163">
    <property type="entry name" value="CoA_transf_BS"/>
</dbReference>
<dbReference type="EMBL" id="FNBL01000005">
    <property type="protein sequence ID" value="SDF60066.1"/>
    <property type="molecule type" value="Genomic_DNA"/>
</dbReference>
<dbReference type="Proteomes" id="UP000182284">
    <property type="component" value="Unassembled WGS sequence"/>
</dbReference>
<dbReference type="InterPro" id="IPR012792">
    <property type="entry name" value="3-oxoacid_CoA-transf_A"/>
</dbReference>
<dbReference type="PANTHER" id="PTHR13707:SF60">
    <property type="entry name" value="ACETATE COA-TRANSFERASE SUBUNIT ALPHA"/>
    <property type="match status" value="1"/>
</dbReference>
<dbReference type="Gene3D" id="3.40.1080.10">
    <property type="entry name" value="Glutaconate Coenzyme A-transferase"/>
    <property type="match status" value="1"/>
</dbReference>
<dbReference type="RefSeq" id="WP_074644902.1">
    <property type="nucleotide sequence ID" value="NZ_FNBL01000005.1"/>
</dbReference>